<evidence type="ECO:0000313" key="2">
    <source>
        <dbReference type="Proteomes" id="UP001054837"/>
    </source>
</evidence>
<gene>
    <name evidence="1" type="ORF">CDAR_301381</name>
</gene>
<dbReference type="Proteomes" id="UP001054837">
    <property type="component" value="Unassembled WGS sequence"/>
</dbReference>
<comment type="caution">
    <text evidence="1">The sequence shown here is derived from an EMBL/GenBank/DDBJ whole genome shotgun (WGS) entry which is preliminary data.</text>
</comment>
<reference evidence="1 2" key="1">
    <citation type="submission" date="2021-06" db="EMBL/GenBank/DDBJ databases">
        <title>Caerostris darwini draft genome.</title>
        <authorList>
            <person name="Kono N."/>
            <person name="Arakawa K."/>
        </authorList>
    </citation>
    <scope>NUCLEOTIDE SEQUENCE [LARGE SCALE GENOMIC DNA]</scope>
</reference>
<keyword evidence="2" id="KW-1185">Reference proteome</keyword>
<evidence type="ECO:0000313" key="1">
    <source>
        <dbReference type="EMBL" id="GIY76073.1"/>
    </source>
</evidence>
<dbReference type="EMBL" id="BPLQ01013947">
    <property type="protein sequence ID" value="GIY76073.1"/>
    <property type="molecule type" value="Genomic_DNA"/>
</dbReference>
<accession>A0AAV4W0Z2</accession>
<dbReference type="AlphaFoldDB" id="A0AAV4W0Z2"/>
<organism evidence="1 2">
    <name type="scientific">Caerostris darwini</name>
    <dbReference type="NCBI Taxonomy" id="1538125"/>
    <lineage>
        <taxon>Eukaryota</taxon>
        <taxon>Metazoa</taxon>
        <taxon>Ecdysozoa</taxon>
        <taxon>Arthropoda</taxon>
        <taxon>Chelicerata</taxon>
        <taxon>Arachnida</taxon>
        <taxon>Araneae</taxon>
        <taxon>Araneomorphae</taxon>
        <taxon>Entelegynae</taxon>
        <taxon>Araneoidea</taxon>
        <taxon>Araneidae</taxon>
        <taxon>Caerostris</taxon>
    </lineage>
</organism>
<proteinExistence type="predicted"/>
<sequence length="86" mass="9972">MSPFIQIPANLPTCRNTRRISSCWKRESWTMKSCYRIEDNAKRPSTSGSGSKECWVLNDPRLLAVVRILDDWQWFERQTSSTFGSG</sequence>
<name>A0AAV4W0Z2_9ARAC</name>
<protein>
    <submittedName>
        <fullName evidence="1">Uncharacterized protein</fullName>
    </submittedName>
</protein>